<keyword evidence="3" id="KW-1185">Reference proteome</keyword>
<dbReference type="RefSeq" id="XP_001018851.1">
    <property type="nucleotide sequence ID" value="XM_001018851.1"/>
</dbReference>
<feature type="chain" id="PRO_5004202016" evidence="1">
    <location>
        <begin position="20"/>
        <end position="334"/>
    </location>
</feature>
<reference evidence="3" key="1">
    <citation type="journal article" date="2006" name="PLoS Biol.">
        <title>Macronuclear genome sequence of the ciliate Tetrahymena thermophila, a model eukaryote.</title>
        <authorList>
            <person name="Eisen J.A."/>
            <person name="Coyne R.S."/>
            <person name="Wu M."/>
            <person name="Wu D."/>
            <person name="Thiagarajan M."/>
            <person name="Wortman J.R."/>
            <person name="Badger J.H."/>
            <person name="Ren Q."/>
            <person name="Amedeo P."/>
            <person name="Jones K.M."/>
            <person name="Tallon L.J."/>
            <person name="Delcher A.L."/>
            <person name="Salzberg S.L."/>
            <person name="Silva J.C."/>
            <person name="Haas B.J."/>
            <person name="Majoros W.H."/>
            <person name="Farzad M."/>
            <person name="Carlton J.M."/>
            <person name="Smith R.K. Jr."/>
            <person name="Garg J."/>
            <person name="Pearlman R.E."/>
            <person name="Karrer K.M."/>
            <person name="Sun L."/>
            <person name="Manning G."/>
            <person name="Elde N.C."/>
            <person name="Turkewitz A.P."/>
            <person name="Asai D.J."/>
            <person name="Wilkes D.E."/>
            <person name="Wang Y."/>
            <person name="Cai H."/>
            <person name="Collins K."/>
            <person name="Stewart B.A."/>
            <person name="Lee S.R."/>
            <person name="Wilamowska K."/>
            <person name="Weinberg Z."/>
            <person name="Ruzzo W.L."/>
            <person name="Wloga D."/>
            <person name="Gaertig J."/>
            <person name="Frankel J."/>
            <person name="Tsao C.-C."/>
            <person name="Gorovsky M.A."/>
            <person name="Keeling P.J."/>
            <person name="Waller R.F."/>
            <person name="Patron N.J."/>
            <person name="Cherry J.M."/>
            <person name="Stover N.A."/>
            <person name="Krieger C.J."/>
            <person name="del Toro C."/>
            <person name="Ryder H.F."/>
            <person name="Williamson S.C."/>
            <person name="Barbeau R.A."/>
            <person name="Hamilton E.P."/>
            <person name="Orias E."/>
        </authorList>
    </citation>
    <scope>NUCLEOTIDE SEQUENCE [LARGE SCALE GENOMIC DNA]</scope>
    <source>
        <strain evidence="3">SB210</strain>
    </source>
</reference>
<evidence type="ECO:0000313" key="3">
    <source>
        <dbReference type="Proteomes" id="UP000009168"/>
    </source>
</evidence>
<dbReference type="KEGG" id="tet:TTHERM_00463540"/>
<name>Q23PS9_TETTS</name>
<dbReference type="EMBL" id="GG662650">
    <property type="protein sequence ID" value="EAR98606.1"/>
    <property type="molecule type" value="Genomic_DNA"/>
</dbReference>
<accession>Q23PS9</accession>
<protein>
    <submittedName>
        <fullName evidence="2">Transmembrane protein, putative</fullName>
    </submittedName>
</protein>
<evidence type="ECO:0000256" key="1">
    <source>
        <dbReference type="SAM" id="SignalP"/>
    </source>
</evidence>
<sequence>MYFLIGIFFLLLIKIKSDCQFQLNTYDLSLGLAQCQNCQIVSDIKYCPIPCLNPPPVNGLIYNYNTFCYQYCGNGIVARIQGLNNCNDNLNTCIEGYQWSITDQKCIQNLACVEKIFDQNLLIYQCQNCSLASNVQDCQMISCSSSQYHSIKNRRCYEYCTDGKIAERYADCNSQNVLCVDGYQLNSQNKCEKSICPAKISTSDTFSAFLSQCPNCRITIQKMDCFYQPYCVSNSELLYYNYHYQLCMAYCGNGIIAFDKLSCPFSNLCIIGAQWSDSEQKCKTDFNICQIPDNYVQLSPNCSFVTNTNYCQNSCKSQQQQRNDLFFIQENYLI</sequence>
<proteinExistence type="predicted"/>
<dbReference type="Proteomes" id="UP000009168">
    <property type="component" value="Unassembled WGS sequence"/>
</dbReference>
<dbReference type="AlphaFoldDB" id="Q23PS9"/>
<organism evidence="2 3">
    <name type="scientific">Tetrahymena thermophila (strain SB210)</name>
    <dbReference type="NCBI Taxonomy" id="312017"/>
    <lineage>
        <taxon>Eukaryota</taxon>
        <taxon>Sar</taxon>
        <taxon>Alveolata</taxon>
        <taxon>Ciliophora</taxon>
        <taxon>Intramacronucleata</taxon>
        <taxon>Oligohymenophorea</taxon>
        <taxon>Hymenostomatida</taxon>
        <taxon>Tetrahymenina</taxon>
        <taxon>Tetrahymenidae</taxon>
        <taxon>Tetrahymena</taxon>
    </lineage>
</organism>
<evidence type="ECO:0000313" key="2">
    <source>
        <dbReference type="EMBL" id="EAR98606.1"/>
    </source>
</evidence>
<keyword evidence="2" id="KW-0472">Membrane</keyword>
<dbReference type="InParanoid" id="Q23PS9"/>
<dbReference type="GeneID" id="7843635"/>
<gene>
    <name evidence="2" type="ORF">TTHERM_00463540</name>
</gene>
<keyword evidence="1" id="KW-0732">Signal</keyword>
<dbReference type="HOGENOM" id="CLU_832824_0_0_1"/>
<feature type="signal peptide" evidence="1">
    <location>
        <begin position="1"/>
        <end position="19"/>
    </location>
</feature>
<keyword evidence="2" id="KW-0812">Transmembrane</keyword>